<proteinExistence type="predicted"/>
<evidence type="ECO:0000256" key="1">
    <source>
        <dbReference type="ARBA" id="ARBA00004141"/>
    </source>
</evidence>
<evidence type="ECO:0000313" key="7">
    <source>
        <dbReference type="EMBL" id="KAG8557303.1"/>
    </source>
</evidence>
<dbReference type="EMBL" id="WNYA01000009">
    <property type="protein sequence ID" value="KAG8557303.1"/>
    <property type="molecule type" value="Genomic_DNA"/>
</dbReference>
<sequence length="78" mass="8715">AKALLFRFFPILHWLPRYPFKEWVLGDIVSGISVGILQLPQGLAYALLAGVPPVFGLYSSFFPVFVYSIFGTSRHVSV</sequence>
<evidence type="ECO:0000256" key="2">
    <source>
        <dbReference type="ARBA" id="ARBA00022692"/>
    </source>
</evidence>
<comment type="caution">
    <text evidence="7">The sequence shown here is derived from an EMBL/GenBank/DDBJ whole genome shotgun (WGS) entry which is preliminary data.</text>
</comment>
<dbReference type="InterPro" id="IPR001902">
    <property type="entry name" value="SLC26A/SulP_fam"/>
</dbReference>
<dbReference type="GO" id="GO:0016020">
    <property type="term" value="C:membrane"/>
    <property type="evidence" value="ECO:0007669"/>
    <property type="project" value="UniProtKB-SubCell"/>
</dbReference>
<evidence type="ECO:0000259" key="6">
    <source>
        <dbReference type="Pfam" id="PF00916"/>
    </source>
</evidence>
<evidence type="ECO:0000313" key="8">
    <source>
        <dbReference type="Proteomes" id="UP000824782"/>
    </source>
</evidence>
<dbReference type="Pfam" id="PF00916">
    <property type="entry name" value="Sulfate_transp"/>
    <property type="match status" value="1"/>
</dbReference>
<dbReference type="AlphaFoldDB" id="A0AAV7AF48"/>
<keyword evidence="3 5" id="KW-1133">Transmembrane helix</keyword>
<dbReference type="Proteomes" id="UP000824782">
    <property type="component" value="Unassembled WGS sequence"/>
</dbReference>
<comment type="subcellular location">
    <subcellularLocation>
        <location evidence="1">Membrane</location>
        <topology evidence="1">Multi-pass membrane protein</topology>
    </subcellularLocation>
</comment>
<gene>
    <name evidence="7" type="ORF">GDO81_018401</name>
</gene>
<keyword evidence="2 5" id="KW-0812">Transmembrane</keyword>
<dbReference type="InterPro" id="IPR018045">
    <property type="entry name" value="S04_transporter_CS"/>
</dbReference>
<feature type="domain" description="SLC26A/SulP transporter" evidence="6">
    <location>
        <begin position="25"/>
        <end position="78"/>
    </location>
</feature>
<feature type="non-terminal residue" evidence="7">
    <location>
        <position position="78"/>
    </location>
</feature>
<dbReference type="PANTHER" id="PTHR11814">
    <property type="entry name" value="SULFATE TRANSPORTER"/>
    <property type="match status" value="1"/>
</dbReference>
<feature type="transmembrane region" description="Helical" evidence="5">
    <location>
        <begin position="45"/>
        <end position="70"/>
    </location>
</feature>
<name>A0AAV7AF48_ENGPU</name>
<protein>
    <recommendedName>
        <fullName evidence="6">SLC26A/SulP transporter domain-containing protein</fullName>
    </recommendedName>
</protein>
<reference evidence="7" key="1">
    <citation type="thesis" date="2020" institute="ProQuest LLC" country="789 East Eisenhower Parkway, Ann Arbor, MI, USA">
        <title>Comparative Genomics and Chromosome Evolution.</title>
        <authorList>
            <person name="Mudd A.B."/>
        </authorList>
    </citation>
    <scope>NUCLEOTIDE SEQUENCE</scope>
    <source>
        <strain evidence="7">237g6f4</strain>
        <tissue evidence="7">Blood</tissue>
    </source>
</reference>
<evidence type="ECO:0000256" key="3">
    <source>
        <dbReference type="ARBA" id="ARBA00022989"/>
    </source>
</evidence>
<dbReference type="PROSITE" id="PS01130">
    <property type="entry name" value="SLC26A"/>
    <property type="match status" value="1"/>
</dbReference>
<keyword evidence="4 5" id="KW-0472">Membrane</keyword>
<dbReference type="InterPro" id="IPR011547">
    <property type="entry name" value="SLC26A/SulP_dom"/>
</dbReference>
<organism evidence="7 8">
    <name type="scientific">Engystomops pustulosus</name>
    <name type="common">Tungara frog</name>
    <name type="synonym">Physalaemus pustulosus</name>
    <dbReference type="NCBI Taxonomy" id="76066"/>
    <lineage>
        <taxon>Eukaryota</taxon>
        <taxon>Metazoa</taxon>
        <taxon>Chordata</taxon>
        <taxon>Craniata</taxon>
        <taxon>Vertebrata</taxon>
        <taxon>Euteleostomi</taxon>
        <taxon>Amphibia</taxon>
        <taxon>Batrachia</taxon>
        <taxon>Anura</taxon>
        <taxon>Neobatrachia</taxon>
        <taxon>Hyloidea</taxon>
        <taxon>Leptodactylidae</taxon>
        <taxon>Leiuperinae</taxon>
        <taxon>Engystomops</taxon>
    </lineage>
</organism>
<keyword evidence="8" id="KW-1185">Reference proteome</keyword>
<evidence type="ECO:0000256" key="5">
    <source>
        <dbReference type="SAM" id="Phobius"/>
    </source>
</evidence>
<feature type="non-terminal residue" evidence="7">
    <location>
        <position position="1"/>
    </location>
</feature>
<dbReference type="GO" id="GO:0008271">
    <property type="term" value="F:secondary active sulfate transmembrane transporter activity"/>
    <property type="evidence" value="ECO:0007669"/>
    <property type="project" value="InterPro"/>
</dbReference>
<evidence type="ECO:0000256" key="4">
    <source>
        <dbReference type="ARBA" id="ARBA00023136"/>
    </source>
</evidence>
<accession>A0AAV7AF48</accession>